<dbReference type="GO" id="GO:0072377">
    <property type="term" value="P:blood coagulation, common pathway"/>
    <property type="evidence" value="ECO:0007669"/>
    <property type="project" value="TreeGrafter"/>
</dbReference>
<dbReference type="GeneTree" id="ENSGT00940000164070"/>
<keyword evidence="13" id="KW-1185">Reference proteome</keyword>
<organism evidence="12 13">
    <name type="scientific">Lates calcarifer</name>
    <name type="common">Barramundi</name>
    <name type="synonym">Holocentrus calcarifer</name>
    <dbReference type="NCBI Taxonomy" id="8187"/>
    <lineage>
        <taxon>Eukaryota</taxon>
        <taxon>Metazoa</taxon>
        <taxon>Chordata</taxon>
        <taxon>Craniata</taxon>
        <taxon>Vertebrata</taxon>
        <taxon>Euteleostomi</taxon>
        <taxon>Actinopterygii</taxon>
        <taxon>Neopterygii</taxon>
        <taxon>Teleostei</taxon>
        <taxon>Neoteleostei</taxon>
        <taxon>Acanthomorphata</taxon>
        <taxon>Carangaria</taxon>
        <taxon>Carangaria incertae sedis</taxon>
        <taxon>Centropomidae</taxon>
        <taxon>Lates</taxon>
    </lineage>
</organism>
<reference evidence="13" key="1">
    <citation type="submission" date="2015-09" db="EMBL/GenBank/DDBJ databases">
        <authorList>
            <person name="Sai Rama Sridatta P."/>
        </authorList>
    </citation>
    <scope>NUCLEOTIDE SEQUENCE [LARGE SCALE GENOMIC DNA]</scope>
</reference>
<dbReference type="GO" id="GO:0070527">
    <property type="term" value="P:platelet aggregation"/>
    <property type="evidence" value="ECO:0007669"/>
    <property type="project" value="TreeGrafter"/>
</dbReference>
<feature type="domain" description="Fibrinogen C-terminal" evidence="11">
    <location>
        <begin position="71"/>
        <end position="298"/>
    </location>
</feature>
<evidence type="ECO:0000259" key="11">
    <source>
        <dbReference type="PROSITE" id="PS51406"/>
    </source>
</evidence>
<reference evidence="12" key="3">
    <citation type="submission" date="2025-05" db="UniProtKB">
        <authorList>
            <consortium name="Ensembl"/>
        </authorList>
    </citation>
    <scope>IDENTIFICATION</scope>
</reference>
<evidence type="ECO:0000313" key="12">
    <source>
        <dbReference type="Ensembl" id="ENSLCAP00010055094.1"/>
    </source>
</evidence>
<gene>
    <name evidence="12 14" type="primary">fgl1</name>
</gene>
<evidence type="ECO:0000256" key="3">
    <source>
        <dbReference type="ARBA" id="ARBA00022729"/>
    </source>
</evidence>
<dbReference type="PROSITE" id="PS00514">
    <property type="entry name" value="FIBRINOGEN_C_1"/>
    <property type="match status" value="1"/>
</dbReference>
<evidence type="ECO:0000256" key="8">
    <source>
        <dbReference type="ARBA" id="ARBA00039489"/>
    </source>
</evidence>
<dbReference type="GO" id="GO:0030674">
    <property type="term" value="F:protein-macromolecule adaptor activity"/>
    <property type="evidence" value="ECO:0007669"/>
    <property type="project" value="TreeGrafter"/>
</dbReference>
<comment type="function">
    <text evidence="9">Immune suppressive molecule that inhibits antigen-specific T-cell activation by acting as a major ligand of LAG3. Responsible for LAG3 T-cell inhibitory function. Binds LAG3 independently from MHC class II (MHC-II). Secreted by, and promotes growth of, hepatocytes.</text>
</comment>
<accession>A0A4W6FVV4</accession>
<evidence type="ECO:0000256" key="7">
    <source>
        <dbReference type="ARBA" id="ARBA00023157"/>
    </source>
</evidence>
<dbReference type="RefSeq" id="XP_050928107.1">
    <property type="nucleotide sequence ID" value="XM_051072150.1"/>
</dbReference>
<dbReference type="GeneID" id="108879082"/>
<dbReference type="PROSITE" id="PS51406">
    <property type="entry name" value="FIBRINOGEN_C_2"/>
    <property type="match status" value="1"/>
</dbReference>
<dbReference type="InterPro" id="IPR014716">
    <property type="entry name" value="Fibrinogen_a/b/g_C_1"/>
</dbReference>
<dbReference type="InterPro" id="IPR002181">
    <property type="entry name" value="Fibrinogen_a/b/g_C_dom"/>
</dbReference>
<protein>
    <recommendedName>
        <fullName evidence="8">Fibrinogen-like protein 1</fullName>
    </recommendedName>
</protein>
<dbReference type="PANTHER" id="PTHR47221">
    <property type="entry name" value="FIBRINOGEN ALPHA CHAIN"/>
    <property type="match status" value="1"/>
</dbReference>
<dbReference type="GO" id="GO:0034116">
    <property type="term" value="P:positive regulation of heterotypic cell-cell adhesion"/>
    <property type="evidence" value="ECO:0007669"/>
    <property type="project" value="TreeGrafter"/>
</dbReference>
<evidence type="ECO:0000256" key="6">
    <source>
        <dbReference type="ARBA" id="ARBA00023130"/>
    </source>
</evidence>
<keyword evidence="5" id="KW-0175">Coiled coil</keyword>
<dbReference type="Gene3D" id="4.10.530.10">
    <property type="entry name" value="Gamma-fibrinogen Carboxyl Terminal Fragment, domain 2"/>
    <property type="match status" value="1"/>
</dbReference>
<keyword evidence="2" id="KW-0964">Secreted</keyword>
<dbReference type="CDD" id="cd00087">
    <property type="entry name" value="FReD"/>
    <property type="match status" value="1"/>
</dbReference>
<evidence type="ECO:0000256" key="1">
    <source>
        <dbReference type="ARBA" id="ARBA00004613"/>
    </source>
</evidence>
<evidence type="ECO:0000256" key="5">
    <source>
        <dbReference type="ARBA" id="ARBA00023054"/>
    </source>
</evidence>
<dbReference type="GO" id="GO:0002250">
    <property type="term" value="P:adaptive immune response"/>
    <property type="evidence" value="ECO:0007669"/>
    <property type="project" value="UniProtKB-KW"/>
</dbReference>
<dbReference type="STRING" id="8187.ENSLCAP00010055094"/>
<comment type="subcellular location">
    <subcellularLocation>
        <location evidence="1">Secreted</location>
    </subcellularLocation>
</comment>
<evidence type="ECO:0000313" key="13">
    <source>
        <dbReference type="Proteomes" id="UP000314980"/>
    </source>
</evidence>
<dbReference type="Proteomes" id="UP000694890">
    <property type="component" value="Linkage group LG8"/>
</dbReference>
<dbReference type="GO" id="GO:0005201">
    <property type="term" value="F:extracellular matrix structural constituent"/>
    <property type="evidence" value="ECO:0007669"/>
    <property type="project" value="TreeGrafter"/>
</dbReference>
<dbReference type="SMART" id="SM00186">
    <property type="entry name" value="FBG"/>
    <property type="match status" value="1"/>
</dbReference>
<dbReference type="FunFam" id="3.90.215.10:FF:000001">
    <property type="entry name" value="Tenascin isoform 1"/>
    <property type="match status" value="1"/>
</dbReference>
<dbReference type="Pfam" id="PF00147">
    <property type="entry name" value="Fibrinogen_C"/>
    <property type="match status" value="1"/>
</dbReference>
<evidence type="ECO:0000256" key="10">
    <source>
        <dbReference type="ARBA" id="ARBA00049681"/>
    </source>
</evidence>
<dbReference type="InterPro" id="IPR036056">
    <property type="entry name" value="Fibrinogen-like_C"/>
</dbReference>
<dbReference type="SUPFAM" id="SSF56496">
    <property type="entry name" value="Fibrinogen C-terminal domain-like"/>
    <property type="match status" value="1"/>
</dbReference>
<dbReference type="Proteomes" id="UP000314980">
    <property type="component" value="Unassembled WGS sequence"/>
</dbReference>
<evidence type="ECO:0000256" key="9">
    <source>
        <dbReference type="ARBA" id="ARBA00049639"/>
    </source>
</evidence>
<dbReference type="Ensembl" id="ENSLCAT00010056566.1">
    <property type="protein sequence ID" value="ENSLCAP00010055094.1"/>
    <property type="gene ID" value="ENSLCAG00010025709.1"/>
</dbReference>
<dbReference type="GO" id="GO:0042730">
    <property type="term" value="P:fibrinolysis"/>
    <property type="evidence" value="ECO:0007669"/>
    <property type="project" value="TreeGrafter"/>
</dbReference>
<dbReference type="PANTHER" id="PTHR47221:SF8">
    <property type="entry name" value="FIBRINOGEN LIKE 1A"/>
    <property type="match status" value="1"/>
</dbReference>
<comment type="subunit">
    <text evidence="10">Homodimer. Interacts (via the Fibrinogen C-terminal domain) with LAG3 (via Ig-like domains 1 and 2).</text>
</comment>
<name>A0A4W6FVV4_LATCA</name>
<dbReference type="InterPro" id="IPR037579">
    <property type="entry name" value="FIB_ANG-like"/>
</dbReference>
<dbReference type="Gene3D" id="3.90.215.10">
    <property type="entry name" value="Gamma Fibrinogen, chain A, domain 1"/>
    <property type="match status" value="1"/>
</dbReference>
<sequence>MTVENQVFHQSLVHLGHSFVLPEHAVGQKIKQIKLNPEKQKSLSFQTSGLCCFVPSKQREDAAAHRTDSHHSLCSVSLYCSQLFTSGFKSSGFYKIKTMSVYCDMSEGGGWTVIQRRINGTEAFNRSWAEYKDGFGDMNAELGEFWLGNDNLHHITAQGNYSLRINLEDFDGNQRYAEYKNFKVADEKDRYRLTFGDYVGTAGDALSGGHQVGVSDWASLHGMKFSTYDQDNDNYEQNCAQEDKGGWWFNKCHAAHLNGVYYPSGHYSASTDDGIVWYTWRGWWYSLKTSIMKLRPTDFKIDPSDDPNAVNHSPPS</sequence>
<dbReference type="AlphaFoldDB" id="A0A4W6FVV4"/>
<keyword evidence="6" id="KW-1064">Adaptive immunity</keyword>
<evidence type="ECO:0000256" key="4">
    <source>
        <dbReference type="ARBA" id="ARBA00022859"/>
    </source>
</evidence>
<keyword evidence="4" id="KW-0391">Immunity</keyword>
<dbReference type="InterPro" id="IPR020837">
    <property type="entry name" value="Fibrinogen_CS"/>
</dbReference>
<proteinExistence type="predicted"/>
<keyword evidence="3" id="KW-0732">Signal</keyword>
<dbReference type="OrthoDB" id="7725475at2759"/>
<keyword evidence="7" id="KW-1015">Disulfide bond</keyword>
<evidence type="ECO:0000313" key="14">
    <source>
        <dbReference type="RefSeq" id="XP_050928107.1"/>
    </source>
</evidence>
<evidence type="ECO:0000256" key="2">
    <source>
        <dbReference type="ARBA" id="ARBA00022525"/>
    </source>
</evidence>
<dbReference type="InParanoid" id="A0A4W6FVV4"/>
<reference evidence="14" key="2">
    <citation type="submission" date="2025-04" db="UniProtKB">
        <authorList>
            <consortium name="RefSeq"/>
        </authorList>
    </citation>
    <scope>IDENTIFICATION</scope>
    <source>
        <tissue evidence="14">Brain</tissue>
    </source>
</reference>
<dbReference type="GO" id="GO:0005577">
    <property type="term" value="C:fibrinogen complex"/>
    <property type="evidence" value="ECO:0007669"/>
    <property type="project" value="TreeGrafter"/>
</dbReference>